<dbReference type="AlphaFoldDB" id="A0A7X0HTP2"/>
<dbReference type="PANTHER" id="PTHR35841">
    <property type="entry name" value="PHOSPHONATES-BINDING PERIPLASMIC PROTEIN"/>
    <property type="match status" value="1"/>
</dbReference>
<name>A0A7X0HTP2_9BACI</name>
<sequence>MIETVMVGAVAYEPKVVTIWEIMRETFQKENYALDYVLFSNYEALVEALMNGSIDIAWNTNVAYVKVQEKAKGKARNLGMRDTDLDFTSKLVVREDSTIQSIRNLKGKRVALGSRDSAQAAILPSYYLAKEGYNLKLDLSLIRFDTEIGKHGDTGTSEMAVLEAIEKGEADAGAIGCSTWIRLLETGLIRKKNLKSIWTSPGYSNCNFTCLPNFNSQLAEQFTQILLNMDPQQPDIKQMMDLEGLNEWVLSGNEGYHDLAKAMRILKMIERDPQLV</sequence>
<dbReference type="RefSeq" id="WP_184527881.1">
    <property type="nucleotide sequence ID" value="NZ_JACHGK010000012.1"/>
</dbReference>
<dbReference type="Proteomes" id="UP000531594">
    <property type="component" value="Unassembled WGS sequence"/>
</dbReference>
<dbReference type="Gene3D" id="3.40.190.10">
    <property type="entry name" value="Periplasmic binding protein-like II"/>
    <property type="match status" value="2"/>
</dbReference>
<keyword evidence="2" id="KW-1185">Reference proteome</keyword>
<dbReference type="EMBL" id="JACHGK010000012">
    <property type="protein sequence ID" value="MBB6446674.1"/>
    <property type="molecule type" value="Genomic_DNA"/>
</dbReference>
<comment type="caution">
    <text evidence="1">The sequence shown here is derived from an EMBL/GenBank/DDBJ whole genome shotgun (WGS) entry which is preliminary data.</text>
</comment>
<evidence type="ECO:0000313" key="1">
    <source>
        <dbReference type="EMBL" id="MBB6446674.1"/>
    </source>
</evidence>
<dbReference type="Pfam" id="PF12974">
    <property type="entry name" value="Phosphonate-bd"/>
    <property type="match status" value="1"/>
</dbReference>
<organism evidence="1 2">
    <name type="scientific">Bacillus benzoevorans</name>
    <dbReference type="NCBI Taxonomy" id="1456"/>
    <lineage>
        <taxon>Bacteria</taxon>
        <taxon>Bacillati</taxon>
        <taxon>Bacillota</taxon>
        <taxon>Bacilli</taxon>
        <taxon>Bacillales</taxon>
        <taxon>Bacillaceae</taxon>
        <taxon>Bacillus</taxon>
    </lineage>
</organism>
<gene>
    <name evidence="1" type="ORF">HNR53_003334</name>
</gene>
<dbReference type="SUPFAM" id="SSF53850">
    <property type="entry name" value="Periplasmic binding protein-like II"/>
    <property type="match status" value="1"/>
</dbReference>
<reference evidence="1 2" key="1">
    <citation type="submission" date="2020-08" db="EMBL/GenBank/DDBJ databases">
        <title>Genomic Encyclopedia of Type Strains, Phase IV (KMG-IV): sequencing the most valuable type-strain genomes for metagenomic binning, comparative biology and taxonomic classification.</title>
        <authorList>
            <person name="Goeker M."/>
        </authorList>
    </citation>
    <scope>NUCLEOTIDE SEQUENCE [LARGE SCALE GENOMIC DNA]</scope>
    <source>
        <strain evidence="1 2">DSM 5391</strain>
    </source>
</reference>
<evidence type="ECO:0000313" key="2">
    <source>
        <dbReference type="Proteomes" id="UP000531594"/>
    </source>
</evidence>
<proteinExistence type="predicted"/>
<accession>A0A7X0HTP2</accession>
<protein>
    <submittedName>
        <fullName evidence="1">Phosphate/phosphite/phosphonate ABC transporter binding protein</fullName>
    </submittedName>
</protein>
<dbReference type="PANTHER" id="PTHR35841:SF1">
    <property type="entry name" value="PHOSPHONATES-BINDING PERIPLASMIC PROTEIN"/>
    <property type="match status" value="1"/>
</dbReference>